<dbReference type="AlphaFoldDB" id="A0A086PT03"/>
<sequence length="89" mass="10539">MDFGALTSGALYLIVSILLLYVAAWEKSTLLCARKNLQWRTTVFGLPKVINSLQRWQCCFSRFTQHFRVRLRRHTWWKTIGKLRHWGSA</sequence>
<keyword evidence="1" id="KW-1133">Transmembrane helix</keyword>
<protein>
    <recommendedName>
        <fullName evidence="4">Transmembrane protein</fullName>
    </recommendedName>
</protein>
<feature type="transmembrane region" description="Helical" evidence="1">
    <location>
        <begin position="6"/>
        <end position="25"/>
    </location>
</feature>
<proteinExistence type="predicted"/>
<dbReference type="EMBL" id="AEYJ02001281">
    <property type="protein sequence ID" value="KFH03485.1"/>
    <property type="molecule type" value="Genomic_DNA"/>
</dbReference>
<keyword evidence="1" id="KW-0812">Transmembrane</keyword>
<evidence type="ECO:0000313" key="2">
    <source>
        <dbReference type="EMBL" id="KFH03485.1"/>
    </source>
</evidence>
<keyword evidence="1" id="KW-0472">Membrane</keyword>
<evidence type="ECO:0008006" key="4">
    <source>
        <dbReference type="Google" id="ProtNLM"/>
    </source>
</evidence>
<reference evidence="2 3" key="2">
    <citation type="journal article" date="2015" name="Eukaryot. Cell">
        <title>Genetic mapping reveals that sinefungin resistance in Toxoplasma gondii is controlled by a putative amino acid transporter locus that can be used as a negative selectable marker.</title>
        <authorList>
            <person name="Behnke M.S."/>
            <person name="Khan A."/>
            <person name="Sibley L.D."/>
        </authorList>
    </citation>
    <scope>NUCLEOTIDE SEQUENCE [LARGE SCALE GENOMIC DNA]</scope>
    <source>
        <strain evidence="2 3">VAND</strain>
    </source>
</reference>
<evidence type="ECO:0000256" key="1">
    <source>
        <dbReference type="SAM" id="Phobius"/>
    </source>
</evidence>
<dbReference type="VEuPathDB" id="ToxoDB:TGVAND_222948"/>
<dbReference type="Proteomes" id="UP000028840">
    <property type="component" value="Unassembled WGS sequence"/>
</dbReference>
<reference evidence="2 3" key="1">
    <citation type="submission" date="2014-08" db="EMBL/GenBank/DDBJ databases">
        <authorList>
            <person name="Sibley D."/>
            <person name="Venepally P."/>
            <person name="Karamycheva S."/>
            <person name="Hadjithomas M."/>
            <person name="Khan A."/>
            <person name="Brunk B."/>
            <person name="Roos D."/>
            <person name="Caler E."/>
            <person name="Lorenzi H."/>
        </authorList>
    </citation>
    <scope>NUCLEOTIDE SEQUENCE [LARGE SCALE GENOMIC DNA]</scope>
    <source>
        <strain evidence="2 3">VAND</strain>
    </source>
</reference>
<comment type="caution">
    <text evidence="2">The sequence shown here is derived from an EMBL/GenBank/DDBJ whole genome shotgun (WGS) entry which is preliminary data.</text>
</comment>
<gene>
    <name evidence="2" type="ORF">TGVAND_222948</name>
</gene>
<accession>A0A086PT03</accession>
<name>A0A086PT03_TOXGO</name>
<evidence type="ECO:0000313" key="3">
    <source>
        <dbReference type="Proteomes" id="UP000028840"/>
    </source>
</evidence>
<organism evidence="2 3">
    <name type="scientific">Toxoplasma gondii VAND</name>
    <dbReference type="NCBI Taxonomy" id="933077"/>
    <lineage>
        <taxon>Eukaryota</taxon>
        <taxon>Sar</taxon>
        <taxon>Alveolata</taxon>
        <taxon>Apicomplexa</taxon>
        <taxon>Conoidasida</taxon>
        <taxon>Coccidia</taxon>
        <taxon>Eucoccidiorida</taxon>
        <taxon>Eimeriorina</taxon>
        <taxon>Sarcocystidae</taxon>
        <taxon>Toxoplasma</taxon>
    </lineage>
</organism>